<dbReference type="Pfam" id="PF04655">
    <property type="entry name" value="APH_6_hur"/>
    <property type="match status" value="1"/>
</dbReference>
<reference evidence="1 2" key="1">
    <citation type="submission" date="2024-09" db="EMBL/GenBank/DDBJ databases">
        <authorList>
            <person name="Sun Q."/>
            <person name="Mori K."/>
        </authorList>
    </citation>
    <scope>NUCLEOTIDE SEQUENCE [LARGE SCALE GENOMIC DNA]</scope>
    <source>
        <strain evidence="1 2">CICC 10874</strain>
    </source>
</reference>
<sequence length="325" mass="35075">MTSASELLVAGRPLPRDLARHRAEALARHAAQAAGPADRGDAGFLAWAGSLPEQVDRLAAQWSLEIGAVLEPGGSSAWVAEVRDPSGADLLLKVGWAHDEARDEAAGLAAWQGQGAVPLARHERRGDCSALLMERVRPGRTLHEELPNPAACDVVIAALLRRLRIAPPAGSGFRPLADMCAWWADEAEERARAVLPAAVVDHGLSLFRSLPRDWDGEPVLLATDLHHHNVLSRRQRPGADLSDWALIDPKPYVGDPHYDVLQHLLNHPERLLEDPVGPVQRIAALADLDPQRTLTWLFARCVQEAGGMDGTGRIALALAPVIDGM</sequence>
<name>A0ABV6R6D4_9MICO</name>
<dbReference type="InterPro" id="IPR006748">
    <property type="entry name" value="NH2Glyco/OHUrea_AB-resist_kin"/>
</dbReference>
<evidence type="ECO:0000313" key="2">
    <source>
        <dbReference type="Proteomes" id="UP001589793"/>
    </source>
</evidence>
<evidence type="ECO:0000313" key="1">
    <source>
        <dbReference type="EMBL" id="MFC0672542.1"/>
    </source>
</evidence>
<dbReference type="InterPro" id="IPR011009">
    <property type="entry name" value="Kinase-like_dom_sf"/>
</dbReference>
<accession>A0ABV6R6D4</accession>
<gene>
    <name evidence="1" type="ORF">ACFFF6_01080</name>
</gene>
<protein>
    <submittedName>
        <fullName evidence="1">Aminoglycoside phosphotransferase family protein</fullName>
    </submittedName>
</protein>
<organism evidence="1 2">
    <name type="scientific">Brachybacterium hainanense</name>
    <dbReference type="NCBI Taxonomy" id="1541174"/>
    <lineage>
        <taxon>Bacteria</taxon>
        <taxon>Bacillati</taxon>
        <taxon>Actinomycetota</taxon>
        <taxon>Actinomycetes</taxon>
        <taxon>Micrococcales</taxon>
        <taxon>Dermabacteraceae</taxon>
        <taxon>Brachybacterium</taxon>
    </lineage>
</organism>
<dbReference type="EMBL" id="JBHLSV010000001">
    <property type="protein sequence ID" value="MFC0672542.1"/>
    <property type="molecule type" value="Genomic_DNA"/>
</dbReference>
<keyword evidence="2" id="KW-1185">Reference proteome</keyword>
<comment type="caution">
    <text evidence="1">The sequence shown here is derived from an EMBL/GenBank/DDBJ whole genome shotgun (WGS) entry which is preliminary data.</text>
</comment>
<dbReference type="Proteomes" id="UP001589793">
    <property type="component" value="Unassembled WGS sequence"/>
</dbReference>
<proteinExistence type="predicted"/>
<dbReference type="RefSeq" id="WP_376977400.1">
    <property type="nucleotide sequence ID" value="NZ_JBHLSV010000001.1"/>
</dbReference>
<dbReference type="SUPFAM" id="SSF56112">
    <property type="entry name" value="Protein kinase-like (PK-like)"/>
    <property type="match status" value="1"/>
</dbReference>